<feature type="short sequence motif" description="'KMSKS' region" evidence="9">
    <location>
        <begin position="685"/>
        <end position="689"/>
    </location>
</feature>
<evidence type="ECO:0000256" key="2">
    <source>
        <dbReference type="ARBA" id="ARBA00022490"/>
    </source>
</evidence>
<feature type="domain" description="Aminoacyl-tRNA synthetase class Ia" evidence="11">
    <location>
        <begin position="684"/>
        <end position="724"/>
    </location>
</feature>
<dbReference type="PRINTS" id="PR00985">
    <property type="entry name" value="TRNASYNTHLEU"/>
</dbReference>
<evidence type="ECO:0000256" key="4">
    <source>
        <dbReference type="ARBA" id="ARBA00022741"/>
    </source>
</evidence>
<evidence type="ECO:0000256" key="7">
    <source>
        <dbReference type="ARBA" id="ARBA00023146"/>
    </source>
</evidence>
<keyword evidence="5 9" id="KW-0067">ATP-binding</keyword>
<protein>
    <recommendedName>
        <fullName evidence="9">Leucine--tRNA ligase</fullName>
        <ecNumber evidence="9">6.1.1.4</ecNumber>
    </recommendedName>
    <alternativeName>
        <fullName evidence="9">Leucyl-tRNA synthetase</fullName>
        <shortName evidence="9">LeuRS</shortName>
    </alternativeName>
</protein>
<dbReference type="InterPro" id="IPR001412">
    <property type="entry name" value="aa-tRNA-synth_I_CS"/>
</dbReference>
<dbReference type="SUPFAM" id="SSF47323">
    <property type="entry name" value="Anticodon-binding domain of a subclass of class I aminoacyl-tRNA synthetases"/>
    <property type="match status" value="1"/>
</dbReference>
<evidence type="ECO:0000256" key="5">
    <source>
        <dbReference type="ARBA" id="ARBA00022840"/>
    </source>
</evidence>
<name>A0A840I1S4_9PROT</name>
<dbReference type="GO" id="GO:0005829">
    <property type="term" value="C:cytosol"/>
    <property type="evidence" value="ECO:0007669"/>
    <property type="project" value="TreeGrafter"/>
</dbReference>
<comment type="subcellular location">
    <subcellularLocation>
        <location evidence="9">Cytoplasm</location>
    </subcellularLocation>
</comment>
<evidence type="ECO:0000256" key="1">
    <source>
        <dbReference type="ARBA" id="ARBA00005594"/>
    </source>
</evidence>
<evidence type="ECO:0000256" key="10">
    <source>
        <dbReference type="RuleBase" id="RU363035"/>
    </source>
</evidence>
<dbReference type="InterPro" id="IPR014729">
    <property type="entry name" value="Rossmann-like_a/b/a_fold"/>
</dbReference>
<dbReference type="GO" id="GO:0002161">
    <property type="term" value="F:aminoacyl-tRNA deacylase activity"/>
    <property type="evidence" value="ECO:0007669"/>
    <property type="project" value="InterPro"/>
</dbReference>
<evidence type="ECO:0000313" key="15">
    <source>
        <dbReference type="EMBL" id="MBB4658020.1"/>
    </source>
</evidence>
<dbReference type="Gene3D" id="3.90.740.10">
    <property type="entry name" value="Valyl/Leucyl/Isoleucyl-tRNA synthetase, editing domain"/>
    <property type="match status" value="1"/>
</dbReference>
<dbReference type="NCBIfam" id="TIGR00396">
    <property type="entry name" value="leuS_bact"/>
    <property type="match status" value="1"/>
</dbReference>
<dbReference type="Gene3D" id="3.40.50.620">
    <property type="entry name" value="HUPs"/>
    <property type="match status" value="2"/>
</dbReference>
<keyword evidence="2 9" id="KW-0963">Cytoplasm</keyword>
<evidence type="ECO:0000256" key="3">
    <source>
        <dbReference type="ARBA" id="ARBA00022598"/>
    </source>
</evidence>
<evidence type="ECO:0000259" key="14">
    <source>
        <dbReference type="Pfam" id="PF13603"/>
    </source>
</evidence>
<dbReference type="Pfam" id="PF08264">
    <property type="entry name" value="Anticodon_1"/>
    <property type="match status" value="1"/>
</dbReference>
<dbReference type="InterPro" id="IPR009080">
    <property type="entry name" value="tRNAsynth_Ia_anticodon-bd"/>
</dbReference>
<dbReference type="AlphaFoldDB" id="A0A840I1S4"/>
<dbReference type="GO" id="GO:0005524">
    <property type="term" value="F:ATP binding"/>
    <property type="evidence" value="ECO:0007669"/>
    <property type="project" value="UniProtKB-UniRule"/>
</dbReference>
<organism evidence="15 16">
    <name type="scientific">Parvularcula dongshanensis</name>
    <dbReference type="NCBI Taxonomy" id="1173995"/>
    <lineage>
        <taxon>Bacteria</taxon>
        <taxon>Pseudomonadati</taxon>
        <taxon>Pseudomonadota</taxon>
        <taxon>Alphaproteobacteria</taxon>
        <taxon>Parvularculales</taxon>
        <taxon>Parvularculaceae</taxon>
        <taxon>Parvularcula</taxon>
    </lineage>
</organism>
<reference evidence="15 16" key="1">
    <citation type="submission" date="2020-08" db="EMBL/GenBank/DDBJ databases">
        <title>Genomic Encyclopedia of Type Strains, Phase IV (KMG-IV): sequencing the most valuable type-strain genomes for metagenomic binning, comparative biology and taxonomic classification.</title>
        <authorList>
            <person name="Goeker M."/>
        </authorList>
    </citation>
    <scope>NUCLEOTIDE SEQUENCE [LARGE SCALE GENOMIC DNA]</scope>
    <source>
        <strain evidence="15 16">DSM 102850</strain>
    </source>
</reference>
<dbReference type="SUPFAM" id="SSF52374">
    <property type="entry name" value="Nucleotidylyl transferase"/>
    <property type="match status" value="1"/>
</dbReference>
<accession>A0A840I1S4</accession>
<dbReference type="GO" id="GO:0006429">
    <property type="term" value="P:leucyl-tRNA aminoacylation"/>
    <property type="evidence" value="ECO:0007669"/>
    <property type="project" value="UniProtKB-UniRule"/>
</dbReference>
<keyword evidence="6 9" id="KW-0648">Protein biosynthesis</keyword>
<proteinExistence type="inferred from homology"/>
<dbReference type="PROSITE" id="PS00178">
    <property type="entry name" value="AA_TRNA_LIGASE_I"/>
    <property type="match status" value="1"/>
</dbReference>
<dbReference type="PANTHER" id="PTHR43740:SF2">
    <property type="entry name" value="LEUCINE--TRNA LIGASE, MITOCHONDRIAL"/>
    <property type="match status" value="1"/>
</dbReference>
<feature type="domain" description="Leucyl-tRNA synthetase editing" evidence="14">
    <location>
        <begin position="221"/>
        <end position="411"/>
    </location>
</feature>
<keyword evidence="3 9" id="KW-0436">Ligase</keyword>
<feature type="domain" description="Methionyl/Valyl/Leucyl/Isoleucyl-tRNA synthetase anticodon-binding" evidence="12">
    <location>
        <begin position="763"/>
        <end position="880"/>
    </location>
</feature>
<feature type="domain" description="Methionyl/Leucyl tRNA synthetase" evidence="13">
    <location>
        <begin position="35"/>
        <end position="169"/>
    </location>
</feature>
<comment type="catalytic activity">
    <reaction evidence="8 9">
        <text>tRNA(Leu) + L-leucine + ATP = L-leucyl-tRNA(Leu) + AMP + diphosphate</text>
        <dbReference type="Rhea" id="RHEA:11688"/>
        <dbReference type="Rhea" id="RHEA-COMP:9613"/>
        <dbReference type="Rhea" id="RHEA-COMP:9622"/>
        <dbReference type="ChEBI" id="CHEBI:30616"/>
        <dbReference type="ChEBI" id="CHEBI:33019"/>
        <dbReference type="ChEBI" id="CHEBI:57427"/>
        <dbReference type="ChEBI" id="CHEBI:78442"/>
        <dbReference type="ChEBI" id="CHEBI:78494"/>
        <dbReference type="ChEBI" id="CHEBI:456215"/>
        <dbReference type="EC" id="6.1.1.4"/>
    </reaction>
</comment>
<keyword evidence="7 9" id="KW-0030">Aminoacyl-tRNA synthetase</keyword>
<keyword evidence="4 9" id="KW-0547">Nucleotide-binding</keyword>
<evidence type="ECO:0000313" key="16">
    <source>
        <dbReference type="Proteomes" id="UP000563524"/>
    </source>
</evidence>
<dbReference type="PANTHER" id="PTHR43740">
    <property type="entry name" value="LEUCYL-TRNA SYNTHETASE"/>
    <property type="match status" value="1"/>
</dbReference>
<dbReference type="Pfam" id="PF13603">
    <property type="entry name" value="tRNA-synt_1_2"/>
    <property type="match status" value="1"/>
</dbReference>
<comment type="caution">
    <text evidence="15">The sequence shown here is derived from an EMBL/GenBank/DDBJ whole genome shotgun (WGS) entry which is preliminary data.</text>
</comment>
<dbReference type="CDD" id="cd00812">
    <property type="entry name" value="LeuRS_core"/>
    <property type="match status" value="1"/>
</dbReference>
<comment type="similarity">
    <text evidence="1 9 10">Belongs to the class-I aminoacyl-tRNA synthetase family.</text>
</comment>
<dbReference type="InterPro" id="IPR009008">
    <property type="entry name" value="Val/Leu/Ile-tRNA-synth_edit"/>
</dbReference>
<keyword evidence="16" id="KW-1185">Reference proteome</keyword>
<evidence type="ECO:0000256" key="8">
    <source>
        <dbReference type="ARBA" id="ARBA00047469"/>
    </source>
</evidence>
<dbReference type="InterPro" id="IPR002302">
    <property type="entry name" value="Leu-tRNA-ligase"/>
</dbReference>
<dbReference type="EMBL" id="JACHOB010000001">
    <property type="protein sequence ID" value="MBB4658020.1"/>
    <property type="molecule type" value="Genomic_DNA"/>
</dbReference>
<dbReference type="InterPro" id="IPR015413">
    <property type="entry name" value="Methionyl/Leucyl_tRNA_Synth"/>
</dbReference>
<dbReference type="Gene3D" id="1.10.730.10">
    <property type="entry name" value="Isoleucyl-tRNA Synthetase, Domain 1"/>
    <property type="match status" value="2"/>
</dbReference>
<evidence type="ECO:0000256" key="9">
    <source>
        <dbReference type="HAMAP-Rule" id="MF_00049"/>
    </source>
</evidence>
<dbReference type="EC" id="6.1.1.4" evidence="9"/>
<dbReference type="Proteomes" id="UP000563524">
    <property type="component" value="Unassembled WGS sequence"/>
</dbReference>
<evidence type="ECO:0000259" key="13">
    <source>
        <dbReference type="Pfam" id="PF09334"/>
    </source>
</evidence>
<evidence type="ECO:0000259" key="12">
    <source>
        <dbReference type="Pfam" id="PF08264"/>
    </source>
</evidence>
<feature type="domain" description="Aminoacyl-tRNA synthetase class Ia" evidence="11">
    <location>
        <begin position="426"/>
        <end position="586"/>
    </location>
</feature>
<feature type="short sequence motif" description="'HIGH' region" evidence="9">
    <location>
        <begin position="40"/>
        <end position="50"/>
    </location>
</feature>
<dbReference type="Pfam" id="PF00133">
    <property type="entry name" value="tRNA-synt_1"/>
    <property type="match status" value="2"/>
</dbReference>
<dbReference type="Pfam" id="PF09334">
    <property type="entry name" value="tRNA-synt_1g"/>
    <property type="match status" value="1"/>
</dbReference>
<dbReference type="GO" id="GO:0004823">
    <property type="term" value="F:leucine-tRNA ligase activity"/>
    <property type="evidence" value="ECO:0007669"/>
    <property type="project" value="UniProtKB-UniRule"/>
</dbReference>
<sequence>MAKYDPKPIEEKWQARWREAESFATPKDPKNPYYVLEMFPYPSGRIHIGHVRNYAMGDVVARTKRAQGYDVLHPMGWDAFGLPAENAAMQTGGHPRDWTYGNIEVMRGQLQRMGLALDWSREFATCDEAYYGQQQRLFLDFLSRGFVERKESMVNWDPVDHTVLANEQVIDGKGWRSGAPVERRVLSQWFFKITDRAEDLLAALDDGRLAGWPEHVRQMQRNWIGKSKGLKMAFPLTAQAGALPEGTRDLPIYTTRPDTLYGASFLGVAPDHPLAKHFAHDDPGLAQFLTECQAAGTSEEAIEKAEKRGYRLPVTGRHPFTDEELPVYVANFILMTYGTGAIFACPAHDQRDLDFARKYDLPVKPVVCPPDADPATFEVGDEAFTDPGTIINSDFLDGLPVEEALPAAIAKIEEMGWGEGTTNYRLRDWGVSRQRYWGCPIPVIHCDACGAVPVPQDQLPVTLPDVPAEEFKKTGNPLDRDVCKDWREVPCLSCSGPARRETDTMDTFVDSSWYYARFASQPEGAPVAKAEADAWLPVNQYIGGIEHAILHLLYARYFMRNMKDCGYTDRDEPFENLFTQGMVTHETYRDHLFQYVSPDDVEFIKWDGSEPSDGELRRMWDNAKRVSNPVILNREEHQLSDDPDFFRGVIDVAKREGRAGIRLFTPGSGKREPIREFVRILPIEKMSKSKKNVVSPDAIADRYGADAARFFMLSDSPPERDVEWTESGVEGASRFVNRVYDLCAAHEGVLAGAGTPEGTSDLRRATHGTVQGVTDDIAAFRFNKAIARLYEFLGSLKGLKDAPAPETAEALSALARLVAPFCPHLAEECWSALGGQGLVCDAPWPIAEPSLLQADTVTVPVQVGGKKRGEVTVAADADRETVEAAALAEPAVVRFLEGKEVRKVIAVPNKPSGWRIVNVVAG</sequence>
<dbReference type="CDD" id="cd07958">
    <property type="entry name" value="Anticodon_Ia_Leu_BEm"/>
    <property type="match status" value="1"/>
</dbReference>
<evidence type="ECO:0000259" key="11">
    <source>
        <dbReference type="Pfam" id="PF00133"/>
    </source>
</evidence>
<dbReference type="SUPFAM" id="SSF50677">
    <property type="entry name" value="ValRS/IleRS/LeuRS editing domain"/>
    <property type="match status" value="1"/>
</dbReference>
<evidence type="ECO:0000256" key="6">
    <source>
        <dbReference type="ARBA" id="ARBA00022917"/>
    </source>
</evidence>
<gene>
    <name evidence="9" type="primary">leuS</name>
    <name evidence="15" type="ORF">GGQ59_000520</name>
</gene>
<dbReference type="InterPro" id="IPR013155">
    <property type="entry name" value="M/V/L/I-tRNA-synth_anticd-bd"/>
</dbReference>
<dbReference type="InterPro" id="IPR002300">
    <property type="entry name" value="aa-tRNA-synth_Ia"/>
</dbReference>
<dbReference type="HAMAP" id="MF_00049_B">
    <property type="entry name" value="Leu_tRNA_synth_B"/>
    <property type="match status" value="1"/>
</dbReference>
<feature type="binding site" evidence="9">
    <location>
        <position position="688"/>
    </location>
    <ligand>
        <name>ATP</name>
        <dbReference type="ChEBI" id="CHEBI:30616"/>
    </ligand>
</feature>
<dbReference type="InterPro" id="IPR025709">
    <property type="entry name" value="Leu_tRNA-synth_edit"/>
</dbReference>
<dbReference type="FunFam" id="1.10.730.10:FF:000002">
    <property type="entry name" value="Leucine--tRNA ligase"/>
    <property type="match status" value="1"/>
</dbReference>